<reference evidence="4 5" key="1">
    <citation type="journal article" date="2018" name="Sci. Rep.">
        <title>Genomic signatures of local adaptation to the degree of environmental predictability in rotifers.</title>
        <authorList>
            <person name="Franch-Gras L."/>
            <person name="Hahn C."/>
            <person name="Garcia-Roger E.M."/>
            <person name="Carmona M.J."/>
            <person name="Serra M."/>
            <person name="Gomez A."/>
        </authorList>
    </citation>
    <scope>NUCLEOTIDE SEQUENCE [LARGE SCALE GENOMIC DNA]</scope>
    <source>
        <strain evidence="4">HYR1</strain>
    </source>
</reference>
<keyword evidence="4" id="KW-0418">Kinase</keyword>
<keyword evidence="5" id="KW-1185">Reference proteome</keyword>
<dbReference type="Gene3D" id="3.30.60.20">
    <property type="match status" value="2"/>
</dbReference>
<dbReference type="Pfam" id="PF00130">
    <property type="entry name" value="C1_1"/>
    <property type="match status" value="2"/>
</dbReference>
<dbReference type="PANTHER" id="PTHR22968:SF14">
    <property type="entry name" value="PROTEIN KINASE C"/>
    <property type="match status" value="1"/>
</dbReference>
<dbReference type="GO" id="GO:0016020">
    <property type="term" value="C:membrane"/>
    <property type="evidence" value="ECO:0007669"/>
    <property type="project" value="UniProtKB-SubCell"/>
</dbReference>
<feature type="domain" description="Phorbol-ester/DAG-type" evidence="3">
    <location>
        <begin position="49"/>
        <end position="99"/>
    </location>
</feature>
<dbReference type="EMBL" id="REGN01000984">
    <property type="protein sequence ID" value="RNA37752.1"/>
    <property type="molecule type" value="Genomic_DNA"/>
</dbReference>
<dbReference type="AlphaFoldDB" id="A0A3M7SPZ7"/>
<keyword evidence="2" id="KW-0862">Zinc</keyword>
<dbReference type="InterPro" id="IPR020454">
    <property type="entry name" value="DAG/PE-bd"/>
</dbReference>
<dbReference type="SUPFAM" id="SSF57889">
    <property type="entry name" value="Cysteine-rich domain"/>
    <property type="match status" value="2"/>
</dbReference>
<protein>
    <submittedName>
        <fullName evidence="4">Kinase C alpha type</fullName>
    </submittedName>
</protein>
<keyword evidence="4" id="KW-0808">Transferase</keyword>
<dbReference type="PRINTS" id="PR00008">
    <property type="entry name" value="DAGPEDOMAIN"/>
</dbReference>
<dbReference type="InterPro" id="IPR046349">
    <property type="entry name" value="C1-like_sf"/>
</dbReference>
<evidence type="ECO:0000313" key="4">
    <source>
        <dbReference type="EMBL" id="RNA37752.1"/>
    </source>
</evidence>
<dbReference type="OrthoDB" id="63267at2759"/>
<evidence type="ECO:0000256" key="1">
    <source>
        <dbReference type="ARBA" id="ARBA00022723"/>
    </source>
</evidence>
<dbReference type="GO" id="GO:0004674">
    <property type="term" value="F:protein serine/threonine kinase activity"/>
    <property type="evidence" value="ECO:0007669"/>
    <property type="project" value="UniProtKB-KW"/>
</dbReference>
<feature type="domain" description="Phorbol-ester/DAG-type" evidence="3">
    <location>
        <begin position="114"/>
        <end position="145"/>
    </location>
</feature>
<organism evidence="4 5">
    <name type="scientific">Brachionus plicatilis</name>
    <name type="common">Marine rotifer</name>
    <name type="synonym">Brachionus muelleri</name>
    <dbReference type="NCBI Taxonomy" id="10195"/>
    <lineage>
        <taxon>Eukaryota</taxon>
        <taxon>Metazoa</taxon>
        <taxon>Spiralia</taxon>
        <taxon>Gnathifera</taxon>
        <taxon>Rotifera</taxon>
        <taxon>Eurotatoria</taxon>
        <taxon>Monogononta</taxon>
        <taxon>Pseudotrocha</taxon>
        <taxon>Ploima</taxon>
        <taxon>Brachionidae</taxon>
        <taxon>Brachionus</taxon>
    </lineage>
</organism>
<dbReference type="STRING" id="10195.A0A3M7SPZ7"/>
<dbReference type="PROSITE" id="PS50081">
    <property type="entry name" value="ZF_DAG_PE_2"/>
    <property type="match status" value="2"/>
</dbReference>
<evidence type="ECO:0000313" key="5">
    <source>
        <dbReference type="Proteomes" id="UP000276133"/>
    </source>
</evidence>
<evidence type="ECO:0000256" key="2">
    <source>
        <dbReference type="ARBA" id="ARBA00022833"/>
    </source>
</evidence>
<comment type="caution">
    <text evidence="4">The sequence shown here is derived from an EMBL/GenBank/DDBJ whole genome shotgun (WGS) entry which is preliminary data.</text>
</comment>
<dbReference type="SMART" id="SM00109">
    <property type="entry name" value="C1"/>
    <property type="match status" value="2"/>
</dbReference>
<keyword evidence="1" id="KW-0479">Metal-binding</keyword>
<name>A0A3M7SPZ7_BRAPC</name>
<dbReference type="PROSITE" id="PS00479">
    <property type="entry name" value="ZF_DAG_PE_1"/>
    <property type="match status" value="1"/>
</dbReference>
<evidence type="ECO:0000259" key="3">
    <source>
        <dbReference type="PROSITE" id="PS50081"/>
    </source>
</evidence>
<proteinExistence type="predicted"/>
<sequence>MDGRSASWNKPSLTSLNDVVNLSFGDEIKLKQFARRGALRQKLVHDVKNHKFIARFFKQPTFCSHCKEFIWGFGKQGFQCQVCSFVVHKRCHEFVSFVCPGADMGADTDAPVNKHKLNIHTYTSPTFCDHCGSLLYGLYHQGLKCDIVINHLLLFHLNEIIEDENKEINKLLCDQEINVEVFNLELFNLNSLFVYQSHEAWALAC</sequence>
<dbReference type="GO" id="GO:0007200">
    <property type="term" value="P:phospholipase C-activating G protein-coupled receptor signaling pathway"/>
    <property type="evidence" value="ECO:0007669"/>
    <property type="project" value="TreeGrafter"/>
</dbReference>
<dbReference type="FunFam" id="3.30.60.20:FF:000006">
    <property type="entry name" value="Protein kinase C"/>
    <property type="match status" value="1"/>
</dbReference>
<dbReference type="Proteomes" id="UP000276133">
    <property type="component" value="Unassembled WGS sequence"/>
</dbReference>
<dbReference type="InterPro" id="IPR002219">
    <property type="entry name" value="PKC_DAG/PE"/>
</dbReference>
<gene>
    <name evidence="4" type="ORF">BpHYR1_027315</name>
</gene>
<dbReference type="GO" id="GO:0035556">
    <property type="term" value="P:intracellular signal transduction"/>
    <property type="evidence" value="ECO:0007669"/>
    <property type="project" value="TreeGrafter"/>
</dbReference>
<dbReference type="PANTHER" id="PTHR22968">
    <property type="entry name" value="PROTEIN KINASE C, MU"/>
    <property type="match status" value="1"/>
</dbReference>
<dbReference type="GO" id="GO:0005829">
    <property type="term" value="C:cytosol"/>
    <property type="evidence" value="ECO:0007669"/>
    <property type="project" value="TreeGrafter"/>
</dbReference>
<dbReference type="CDD" id="cd20833">
    <property type="entry name" value="C1_cPKC_rpt1"/>
    <property type="match status" value="1"/>
</dbReference>
<dbReference type="GO" id="GO:0008270">
    <property type="term" value="F:zinc ion binding"/>
    <property type="evidence" value="ECO:0007669"/>
    <property type="project" value="UniProtKB-KW"/>
</dbReference>
<accession>A0A3M7SPZ7</accession>